<dbReference type="CDD" id="cd10507">
    <property type="entry name" value="Zn-ribbon_RPA12"/>
    <property type="match status" value="1"/>
</dbReference>
<feature type="binding site" evidence="9">
    <location>
        <position position="17"/>
    </location>
    <ligand>
        <name>Zn(2+)</name>
        <dbReference type="ChEBI" id="CHEBI:29105"/>
        <label>1</label>
    </ligand>
</feature>
<accession>A0A7I8W3Q6</accession>
<evidence type="ECO:0000256" key="2">
    <source>
        <dbReference type="ARBA" id="ARBA00022478"/>
    </source>
</evidence>
<evidence type="ECO:0000256" key="5">
    <source>
        <dbReference type="ARBA" id="ARBA00022833"/>
    </source>
</evidence>
<dbReference type="Pfam" id="PF01096">
    <property type="entry name" value="Zn_ribbon_TFIIS"/>
    <property type="match status" value="1"/>
</dbReference>
<comment type="function">
    <text evidence="7">Core component of RNA polymerase I (Pol I), a DNA-dependent RNA polymerase which synthesizes ribosomal RNA precursors using the four ribonucleoside triphosphates as substrates. Can mediate Pol I proofreading of the nascent RNA transcript. Anchors into the Pol I active site to monitor transcription fidelity and cleave mis-incorporated 5'-ribonucleotides.</text>
</comment>
<keyword evidence="4 10" id="KW-0863">Zinc-finger</keyword>
<evidence type="ECO:0000313" key="12">
    <source>
        <dbReference type="EMBL" id="CAD5121390.1"/>
    </source>
</evidence>
<evidence type="ECO:0000256" key="8">
    <source>
        <dbReference type="PIRNR" id="PIRNR005586"/>
    </source>
</evidence>
<dbReference type="PROSITE" id="PS00466">
    <property type="entry name" value="ZF_TFIIS_1"/>
    <property type="match status" value="1"/>
</dbReference>
<feature type="binding site" evidence="9">
    <location>
        <position position="14"/>
    </location>
    <ligand>
        <name>Zn(2+)</name>
        <dbReference type="ChEBI" id="CHEBI:29105"/>
        <label>1</label>
    </ligand>
</feature>
<evidence type="ECO:0000259" key="11">
    <source>
        <dbReference type="PROSITE" id="PS51133"/>
    </source>
</evidence>
<dbReference type="GO" id="GO:0006363">
    <property type="term" value="P:termination of RNA polymerase I transcription"/>
    <property type="evidence" value="ECO:0007669"/>
    <property type="project" value="TreeGrafter"/>
</dbReference>
<comment type="similarity">
    <text evidence="8">Belongs to the archaeal rpoM/eukaryotic RPA12/RPB9/RPC11 RNA polymerase family.</text>
</comment>
<sequence>MTDNKLFKTEIDFCSTCGTILPLPGRDPTVKCYRCKTEVDVAVFNTVEAKSEGLHSEDFSGPVVDRQCSQCGHDGMTYATRQTRSADEGQTIFYSCPQCKFQEIENS</sequence>
<protein>
    <recommendedName>
        <fullName evidence="8">DNA-directed RNA polymerase subunit</fullName>
    </recommendedName>
</protein>
<dbReference type="AlphaFoldDB" id="A0A7I8W3Q6"/>
<evidence type="ECO:0000256" key="10">
    <source>
        <dbReference type="PIRSR" id="PIRSR005586-2"/>
    </source>
</evidence>
<gene>
    <name evidence="12" type="ORF">DGYR_LOCUS9350</name>
</gene>
<feature type="binding site" evidence="9">
    <location>
        <position position="99"/>
    </location>
    <ligand>
        <name>Zn(2+)</name>
        <dbReference type="ChEBI" id="CHEBI:29105"/>
        <label>2</label>
    </ligand>
</feature>
<evidence type="ECO:0000313" key="13">
    <source>
        <dbReference type="Proteomes" id="UP000549394"/>
    </source>
</evidence>
<dbReference type="PANTHER" id="PTHR11239:SF14">
    <property type="entry name" value="DNA-DIRECTED RNA POLYMERASE I SUBUNIT RPA12"/>
    <property type="match status" value="1"/>
</dbReference>
<dbReference type="PANTHER" id="PTHR11239">
    <property type="entry name" value="DNA-DIRECTED RNA POLYMERASE"/>
    <property type="match status" value="1"/>
</dbReference>
<keyword evidence="8" id="KW-0804">Transcription</keyword>
<keyword evidence="3 9" id="KW-0479">Metal-binding</keyword>
<proteinExistence type="inferred from homology"/>
<feature type="domain" description="TFIIS-type" evidence="11">
    <location>
        <begin position="64"/>
        <end position="104"/>
    </location>
</feature>
<dbReference type="PIRSF" id="PIRSF005586">
    <property type="entry name" value="RNApol_RpoM"/>
    <property type="match status" value="1"/>
</dbReference>
<dbReference type="Gene3D" id="2.20.25.10">
    <property type="match status" value="1"/>
</dbReference>
<dbReference type="OrthoDB" id="10056816at2759"/>
<reference evidence="12 13" key="1">
    <citation type="submission" date="2020-08" db="EMBL/GenBank/DDBJ databases">
        <authorList>
            <person name="Hejnol A."/>
        </authorList>
    </citation>
    <scope>NUCLEOTIDE SEQUENCE [LARGE SCALE GENOMIC DNA]</scope>
</reference>
<feature type="zinc finger region" description="C4-type" evidence="10">
    <location>
        <begin position="14"/>
        <end position="35"/>
    </location>
</feature>
<dbReference type="GO" id="GO:0003899">
    <property type="term" value="F:DNA-directed RNA polymerase activity"/>
    <property type="evidence" value="ECO:0007669"/>
    <property type="project" value="InterPro"/>
</dbReference>
<name>A0A7I8W3Q6_9ANNE</name>
<feature type="binding site" evidence="9">
    <location>
        <position position="35"/>
    </location>
    <ligand>
        <name>Zn(2+)</name>
        <dbReference type="ChEBI" id="CHEBI:29105"/>
        <label>1</label>
    </ligand>
</feature>
<keyword evidence="6 8" id="KW-0539">Nucleus</keyword>
<dbReference type="SMART" id="SM00440">
    <property type="entry name" value="ZnF_C2C2"/>
    <property type="match status" value="1"/>
</dbReference>
<feature type="binding site" evidence="9">
    <location>
        <position position="96"/>
    </location>
    <ligand>
        <name>Zn(2+)</name>
        <dbReference type="ChEBI" id="CHEBI:29105"/>
        <label>2</label>
    </ligand>
</feature>
<keyword evidence="13" id="KW-1185">Reference proteome</keyword>
<evidence type="ECO:0000256" key="9">
    <source>
        <dbReference type="PIRSR" id="PIRSR005586-1"/>
    </source>
</evidence>
<comment type="caution">
    <text evidence="12">The sequence shown here is derived from an EMBL/GenBank/DDBJ whole genome shotgun (WGS) entry which is preliminary data.</text>
</comment>
<dbReference type="InterPro" id="IPR012164">
    <property type="entry name" value="Rpa12/Rpb9/Rpc10/TFS"/>
</dbReference>
<dbReference type="InterPro" id="IPR034004">
    <property type="entry name" value="Zn_ribbon_RPA12_C"/>
</dbReference>
<evidence type="ECO:0000256" key="4">
    <source>
        <dbReference type="ARBA" id="ARBA00022771"/>
    </source>
</evidence>
<dbReference type="GO" id="GO:0008270">
    <property type="term" value="F:zinc ion binding"/>
    <property type="evidence" value="ECO:0007669"/>
    <property type="project" value="UniProtKB-KW"/>
</dbReference>
<comment type="function">
    <text evidence="8">DNA-dependent RNA polymerase catalyzes the transcription of DNA into RNA using the four ribonucleoside triphosphates as substrates.</text>
</comment>
<feature type="binding site" evidence="9">
    <location>
        <position position="68"/>
    </location>
    <ligand>
        <name>Zn(2+)</name>
        <dbReference type="ChEBI" id="CHEBI:29105"/>
        <label>2</label>
    </ligand>
</feature>
<dbReference type="GO" id="GO:0005736">
    <property type="term" value="C:RNA polymerase I complex"/>
    <property type="evidence" value="ECO:0007669"/>
    <property type="project" value="TreeGrafter"/>
</dbReference>
<dbReference type="GO" id="GO:0003676">
    <property type="term" value="F:nucleic acid binding"/>
    <property type="evidence" value="ECO:0007669"/>
    <property type="project" value="InterPro"/>
</dbReference>
<dbReference type="PROSITE" id="PS51133">
    <property type="entry name" value="ZF_TFIIS_2"/>
    <property type="match status" value="1"/>
</dbReference>
<feature type="binding site" evidence="9">
    <location>
        <position position="32"/>
    </location>
    <ligand>
        <name>Zn(2+)</name>
        <dbReference type="ChEBI" id="CHEBI:29105"/>
        <label>1</label>
    </ligand>
</feature>
<feature type="binding site" evidence="9">
    <location>
        <position position="71"/>
    </location>
    <ligand>
        <name>Zn(2+)</name>
        <dbReference type="ChEBI" id="CHEBI:29105"/>
        <label>2</label>
    </ligand>
</feature>
<evidence type="ECO:0000256" key="3">
    <source>
        <dbReference type="ARBA" id="ARBA00022723"/>
    </source>
</evidence>
<evidence type="ECO:0000256" key="7">
    <source>
        <dbReference type="ARBA" id="ARBA00044497"/>
    </source>
</evidence>
<dbReference type="EMBL" id="CAJFCJ010000014">
    <property type="protein sequence ID" value="CAD5121390.1"/>
    <property type="molecule type" value="Genomic_DNA"/>
</dbReference>
<keyword evidence="2 8" id="KW-0240">DNA-directed RNA polymerase</keyword>
<comment type="subcellular location">
    <subcellularLocation>
        <location evidence="1">Nucleus</location>
        <location evidence="1">Nucleolus</location>
    </subcellularLocation>
</comment>
<dbReference type="Proteomes" id="UP000549394">
    <property type="component" value="Unassembled WGS sequence"/>
</dbReference>
<keyword evidence="5 9" id="KW-0862">Zinc</keyword>
<organism evidence="12 13">
    <name type="scientific">Dimorphilus gyrociliatus</name>
    <dbReference type="NCBI Taxonomy" id="2664684"/>
    <lineage>
        <taxon>Eukaryota</taxon>
        <taxon>Metazoa</taxon>
        <taxon>Spiralia</taxon>
        <taxon>Lophotrochozoa</taxon>
        <taxon>Annelida</taxon>
        <taxon>Polychaeta</taxon>
        <taxon>Polychaeta incertae sedis</taxon>
        <taxon>Dinophilidae</taxon>
        <taxon>Dimorphilus</taxon>
    </lineage>
</organism>
<dbReference type="SUPFAM" id="SSF57783">
    <property type="entry name" value="Zinc beta-ribbon"/>
    <property type="match status" value="1"/>
</dbReference>
<dbReference type="InterPro" id="IPR001222">
    <property type="entry name" value="Znf_TFIIS"/>
</dbReference>
<evidence type="ECO:0000256" key="6">
    <source>
        <dbReference type="ARBA" id="ARBA00023242"/>
    </source>
</evidence>
<evidence type="ECO:0000256" key="1">
    <source>
        <dbReference type="ARBA" id="ARBA00004604"/>
    </source>
</evidence>